<keyword evidence="4" id="KW-0378">Hydrolase</keyword>
<dbReference type="InterPro" id="IPR050090">
    <property type="entry name" value="Tyrosine_recombinase_XerCD"/>
</dbReference>
<keyword evidence="7" id="KW-0233">DNA recombination</keyword>
<evidence type="ECO:0000256" key="2">
    <source>
        <dbReference type="ARBA" id="ARBA00016082"/>
    </source>
</evidence>
<dbReference type="PROSITE" id="PS51898">
    <property type="entry name" value="TYR_RECOMBINASE"/>
    <property type="match status" value="1"/>
</dbReference>
<dbReference type="GO" id="GO:0075713">
    <property type="term" value="P:establishment of integrated proviral latency"/>
    <property type="evidence" value="ECO:0007669"/>
    <property type="project" value="UniProtKB-KW"/>
</dbReference>
<evidence type="ECO:0000256" key="6">
    <source>
        <dbReference type="ARBA" id="ARBA00023125"/>
    </source>
</evidence>
<dbReference type="CDD" id="cd01189">
    <property type="entry name" value="INT_ICEBs1_C_like"/>
    <property type="match status" value="1"/>
</dbReference>
<keyword evidence="8" id="KW-1179">Viral genome integration</keyword>
<evidence type="ECO:0000256" key="4">
    <source>
        <dbReference type="ARBA" id="ARBA00022801"/>
    </source>
</evidence>
<dbReference type="Gene3D" id="1.10.150.130">
    <property type="match status" value="1"/>
</dbReference>
<dbReference type="InterPro" id="IPR013762">
    <property type="entry name" value="Integrase-like_cat_sf"/>
</dbReference>
<name>A0A8S5NQC7_9CAUD</name>
<dbReference type="PANTHER" id="PTHR30349:SF64">
    <property type="entry name" value="PROPHAGE INTEGRASE INTD-RELATED"/>
    <property type="match status" value="1"/>
</dbReference>
<feature type="domain" description="Tyr recombinase" evidence="9">
    <location>
        <begin position="162"/>
        <end position="350"/>
    </location>
</feature>
<dbReference type="GO" id="GO:0016740">
    <property type="term" value="F:transferase activity"/>
    <property type="evidence" value="ECO:0007669"/>
    <property type="project" value="UniProtKB-KW"/>
</dbReference>
<organism evidence="10">
    <name type="scientific">Siphoviridae sp. ctSP74</name>
    <dbReference type="NCBI Taxonomy" id="2826343"/>
    <lineage>
        <taxon>Viruses</taxon>
        <taxon>Duplodnaviria</taxon>
        <taxon>Heunggongvirae</taxon>
        <taxon>Uroviricota</taxon>
        <taxon>Caudoviricetes</taxon>
    </lineage>
</organism>
<dbReference type="Pfam" id="PF00589">
    <property type="entry name" value="Phage_integrase"/>
    <property type="match status" value="1"/>
</dbReference>
<sequence length="357" mass="41839">MWTKPTANGKVRYVERIKLLNGKSKEISVLFDKDTKSNRKLAMELLRLRELEESSVINTSITFFESFEIVKNKHFKNVKIGTHKFYLTTMKKIKNNGLDIPLNKINANYILNLLDDISNSNNNYNTHLSCIKSILKILYRLDYIDDIMFLDKIQKKKVAIKEEVKYLEQKEIDQILKELEDYPYYKNIVEFLVNTGLRFGELLALTYDDVEDNILTISKTVNCDRGINSPKTKCSNRKISLNQKCMNILEEQKILKANRKIICKTYNDNNLIFPSSLGNYISTSHFRYELKKLVSIKFKLHTLRHTHASLCIDKGIPVEYISKRLGHEDTKITQEIYIHKTEAAQKKEFDLFKEITF</sequence>
<dbReference type="GO" id="GO:0015074">
    <property type="term" value="P:DNA integration"/>
    <property type="evidence" value="ECO:0007669"/>
    <property type="project" value="UniProtKB-KW"/>
</dbReference>
<dbReference type="EMBL" id="BK015221">
    <property type="protein sequence ID" value="DAD96588.1"/>
    <property type="molecule type" value="Genomic_DNA"/>
</dbReference>
<evidence type="ECO:0000259" key="9">
    <source>
        <dbReference type="PROSITE" id="PS51898"/>
    </source>
</evidence>
<proteinExistence type="inferred from homology"/>
<dbReference type="GO" id="GO:0006310">
    <property type="term" value="P:DNA recombination"/>
    <property type="evidence" value="ECO:0007669"/>
    <property type="project" value="UniProtKB-KW"/>
</dbReference>
<evidence type="ECO:0000256" key="7">
    <source>
        <dbReference type="ARBA" id="ARBA00023172"/>
    </source>
</evidence>
<dbReference type="InterPro" id="IPR010998">
    <property type="entry name" value="Integrase_recombinase_N"/>
</dbReference>
<dbReference type="GO" id="GO:0016787">
    <property type="term" value="F:hydrolase activity"/>
    <property type="evidence" value="ECO:0007669"/>
    <property type="project" value="UniProtKB-KW"/>
</dbReference>
<dbReference type="GO" id="GO:0003677">
    <property type="term" value="F:DNA binding"/>
    <property type="evidence" value="ECO:0007669"/>
    <property type="project" value="UniProtKB-KW"/>
</dbReference>
<comment type="similarity">
    <text evidence="1">Belongs to the 'phage' integrase family.</text>
</comment>
<reference evidence="10" key="1">
    <citation type="journal article" date="2021" name="Proc. Natl. Acad. Sci. U.S.A.">
        <title>A Catalog of Tens of Thousands of Viruses from Human Metagenomes Reveals Hidden Associations with Chronic Diseases.</title>
        <authorList>
            <person name="Tisza M.J."/>
            <person name="Buck C.B."/>
        </authorList>
    </citation>
    <scope>NUCLEOTIDE SEQUENCE</scope>
    <source>
        <strain evidence="10">CtSP74</strain>
    </source>
</reference>
<keyword evidence="3" id="KW-0808">Transferase</keyword>
<keyword evidence="6" id="KW-0238">DNA-binding</keyword>
<dbReference type="GO" id="GO:0044826">
    <property type="term" value="P:viral genome integration into host DNA"/>
    <property type="evidence" value="ECO:0007669"/>
    <property type="project" value="UniProtKB-KW"/>
</dbReference>
<accession>A0A8S5NQC7</accession>
<keyword evidence="8" id="KW-1160">Virus entry into host cell</keyword>
<evidence type="ECO:0000313" key="10">
    <source>
        <dbReference type="EMBL" id="DAD96588.1"/>
    </source>
</evidence>
<evidence type="ECO:0000256" key="5">
    <source>
        <dbReference type="ARBA" id="ARBA00022908"/>
    </source>
</evidence>
<protein>
    <recommendedName>
        <fullName evidence="2">Integrase</fullName>
    </recommendedName>
</protein>
<dbReference type="InterPro" id="IPR002104">
    <property type="entry name" value="Integrase_catalytic"/>
</dbReference>
<dbReference type="InterPro" id="IPR011010">
    <property type="entry name" value="DNA_brk_join_enz"/>
</dbReference>
<evidence type="ECO:0000256" key="1">
    <source>
        <dbReference type="ARBA" id="ARBA00008857"/>
    </source>
</evidence>
<evidence type="ECO:0000256" key="8">
    <source>
        <dbReference type="ARBA" id="ARBA00023195"/>
    </source>
</evidence>
<dbReference type="Gene3D" id="1.10.443.10">
    <property type="entry name" value="Intergrase catalytic core"/>
    <property type="match status" value="1"/>
</dbReference>
<dbReference type="PANTHER" id="PTHR30349">
    <property type="entry name" value="PHAGE INTEGRASE-RELATED"/>
    <property type="match status" value="1"/>
</dbReference>
<evidence type="ECO:0000256" key="3">
    <source>
        <dbReference type="ARBA" id="ARBA00022679"/>
    </source>
</evidence>
<keyword evidence="5" id="KW-0229">DNA integration</keyword>
<dbReference type="SUPFAM" id="SSF56349">
    <property type="entry name" value="DNA breaking-rejoining enzymes"/>
    <property type="match status" value="1"/>
</dbReference>